<name>A0ABT2WXY7_9RHOB</name>
<dbReference type="Proteomes" id="UP001209535">
    <property type="component" value="Unassembled WGS sequence"/>
</dbReference>
<dbReference type="InterPro" id="IPR020449">
    <property type="entry name" value="Tscrpt_reg_AraC-type_HTH"/>
</dbReference>
<evidence type="ECO:0000313" key="6">
    <source>
        <dbReference type="EMBL" id="MCU9846546.1"/>
    </source>
</evidence>
<dbReference type="Gene3D" id="1.10.10.60">
    <property type="entry name" value="Homeodomain-like"/>
    <property type="match status" value="1"/>
</dbReference>
<evidence type="ECO:0000256" key="4">
    <source>
        <dbReference type="SAM" id="MobiDB-lite"/>
    </source>
</evidence>
<evidence type="ECO:0000259" key="5">
    <source>
        <dbReference type="PROSITE" id="PS01124"/>
    </source>
</evidence>
<keyword evidence="1" id="KW-0805">Transcription regulation</keyword>
<evidence type="ECO:0000256" key="3">
    <source>
        <dbReference type="ARBA" id="ARBA00023163"/>
    </source>
</evidence>
<dbReference type="SUPFAM" id="SSF46689">
    <property type="entry name" value="Homeodomain-like"/>
    <property type="match status" value="1"/>
</dbReference>
<protein>
    <submittedName>
        <fullName evidence="6">AraC family transcriptional regulator</fullName>
    </submittedName>
</protein>
<dbReference type="SUPFAM" id="SSF51215">
    <property type="entry name" value="Regulatory protein AraC"/>
    <property type="match status" value="1"/>
</dbReference>
<comment type="caution">
    <text evidence="6">The sequence shown here is derived from an EMBL/GenBank/DDBJ whole genome shotgun (WGS) entry which is preliminary data.</text>
</comment>
<dbReference type="PROSITE" id="PS01124">
    <property type="entry name" value="HTH_ARAC_FAMILY_2"/>
    <property type="match status" value="1"/>
</dbReference>
<dbReference type="Pfam" id="PF12833">
    <property type="entry name" value="HTH_18"/>
    <property type="match status" value="1"/>
</dbReference>
<evidence type="ECO:0000313" key="7">
    <source>
        <dbReference type="Proteomes" id="UP001209535"/>
    </source>
</evidence>
<sequence>MKLFTGTPLSQFADPPPLGRPPADRGGVEPLPTIADPLLQGARNAPVRVVSIARLVAGGRWRVEAMRSLSEPLLLWFTRGQGRITIDGVTRGYGAHNAIFIPAGAMHGFEIGGQSFGTAVFFGQGRGFELPTDARHLRIRDAGPQAELSGLIDNIQRELDSDKPAAARAAHHHVGLLSVWLERHVETQAASATKPDAARRLAGRFSTLLERDFRSGKGVAAYASELGVTPTHLTRVCNQTCGRSASDLLHDRVIYEARVLLSETRLPIGHISEALGFTSAAYFTRAFQHRTGKTPSAFRRNG</sequence>
<dbReference type="InterPro" id="IPR037923">
    <property type="entry name" value="HTH-like"/>
</dbReference>
<keyword evidence="7" id="KW-1185">Reference proteome</keyword>
<keyword evidence="3" id="KW-0804">Transcription</keyword>
<reference evidence="6 7" key="1">
    <citation type="submission" date="2022-10" db="EMBL/GenBank/DDBJ databases">
        <title>Defluviimonas sp. nov., isolated from ocean surface sediments.</title>
        <authorList>
            <person name="He W."/>
            <person name="Wang L."/>
            <person name="Zhang D.-F."/>
        </authorList>
    </citation>
    <scope>NUCLEOTIDE SEQUENCE [LARGE SCALE GENOMIC DNA]</scope>
    <source>
        <strain evidence="6 7">WL0024</strain>
    </source>
</reference>
<accession>A0ABT2WXY7</accession>
<keyword evidence="2" id="KW-0238">DNA-binding</keyword>
<dbReference type="RefSeq" id="WP_263332239.1">
    <property type="nucleotide sequence ID" value="NZ_JAOVQO010000001.1"/>
</dbReference>
<dbReference type="SMART" id="SM00342">
    <property type="entry name" value="HTH_ARAC"/>
    <property type="match status" value="1"/>
</dbReference>
<proteinExistence type="predicted"/>
<feature type="region of interest" description="Disordered" evidence="4">
    <location>
        <begin position="1"/>
        <end position="30"/>
    </location>
</feature>
<evidence type="ECO:0000256" key="2">
    <source>
        <dbReference type="ARBA" id="ARBA00023125"/>
    </source>
</evidence>
<gene>
    <name evidence="6" type="ORF">OEZ60_00815</name>
</gene>
<dbReference type="PANTHER" id="PTHR43280">
    <property type="entry name" value="ARAC-FAMILY TRANSCRIPTIONAL REGULATOR"/>
    <property type="match status" value="1"/>
</dbReference>
<dbReference type="InterPro" id="IPR014710">
    <property type="entry name" value="RmlC-like_jellyroll"/>
</dbReference>
<dbReference type="PANTHER" id="PTHR43280:SF32">
    <property type="entry name" value="TRANSCRIPTIONAL REGULATORY PROTEIN"/>
    <property type="match status" value="1"/>
</dbReference>
<dbReference type="EMBL" id="JAOVQO010000001">
    <property type="protein sequence ID" value="MCU9846546.1"/>
    <property type="molecule type" value="Genomic_DNA"/>
</dbReference>
<dbReference type="InterPro" id="IPR009057">
    <property type="entry name" value="Homeodomain-like_sf"/>
</dbReference>
<dbReference type="Gene3D" id="2.60.120.10">
    <property type="entry name" value="Jelly Rolls"/>
    <property type="match status" value="1"/>
</dbReference>
<feature type="domain" description="HTH araC/xylS-type" evidence="5">
    <location>
        <begin position="203"/>
        <end position="301"/>
    </location>
</feature>
<dbReference type="InterPro" id="IPR018060">
    <property type="entry name" value="HTH_AraC"/>
</dbReference>
<dbReference type="PRINTS" id="PR00032">
    <property type="entry name" value="HTHARAC"/>
</dbReference>
<organism evidence="6 7">
    <name type="scientific">Albidovulum salinarum</name>
    <dbReference type="NCBI Taxonomy" id="2984153"/>
    <lineage>
        <taxon>Bacteria</taxon>
        <taxon>Pseudomonadati</taxon>
        <taxon>Pseudomonadota</taxon>
        <taxon>Alphaproteobacteria</taxon>
        <taxon>Rhodobacterales</taxon>
        <taxon>Paracoccaceae</taxon>
        <taxon>Albidovulum</taxon>
    </lineage>
</organism>
<evidence type="ECO:0000256" key="1">
    <source>
        <dbReference type="ARBA" id="ARBA00023015"/>
    </source>
</evidence>